<dbReference type="GO" id="GO:0000981">
    <property type="term" value="F:DNA-binding transcription factor activity, RNA polymerase II-specific"/>
    <property type="evidence" value="ECO:0007669"/>
    <property type="project" value="TreeGrafter"/>
</dbReference>
<dbReference type="Gene3D" id="6.10.250.540">
    <property type="match status" value="1"/>
</dbReference>
<reference evidence="9 10" key="1">
    <citation type="submission" date="2025-04" db="UniProtKB">
        <authorList>
            <consortium name="RefSeq"/>
        </authorList>
    </citation>
    <scope>IDENTIFICATION</scope>
    <source>
        <tissue evidence="9 10">Tentacle</tissue>
    </source>
</reference>
<dbReference type="InterPro" id="IPR003316">
    <property type="entry name" value="E2F_WHTH_DNA-bd_dom"/>
</dbReference>
<comment type="similarity">
    <text evidence="1 5">Belongs to the E2F/DP family.</text>
</comment>
<evidence type="ECO:0000256" key="5">
    <source>
        <dbReference type="RuleBase" id="RU003796"/>
    </source>
</evidence>
<dbReference type="InterPro" id="IPR015633">
    <property type="entry name" value="E2F"/>
</dbReference>
<dbReference type="AlphaFoldDB" id="A0A6P8J2Z6"/>
<name>A0A6P8J2Z6_ACTTE</name>
<dbReference type="InterPro" id="IPR036388">
    <property type="entry name" value="WH-like_DNA-bd_sf"/>
</dbReference>
<accession>A0A6P8J2Z6</accession>
<evidence type="ECO:0000256" key="6">
    <source>
        <dbReference type="SAM" id="MobiDB-lite"/>
    </source>
</evidence>
<dbReference type="InterPro" id="IPR032198">
    <property type="entry name" value="E2F_CC-MB"/>
</dbReference>
<feature type="region of interest" description="Disordered" evidence="6">
    <location>
        <begin position="301"/>
        <end position="328"/>
    </location>
</feature>
<evidence type="ECO:0000256" key="4">
    <source>
        <dbReference type="ARBA" id="ARBA00023163"/>
    </source>
</evidence>
<evidence type="ECO:0000256" key="1">
    <source>
        <dbReference type="ARBA" id="ARBA00010940"/>
    </source>
</evidence>
<evidence type="ECO:0000256" key="2">
    <source>
        <dbReference type="ARBA" id="ARBA00023015"/>
    </source>
</evidence>
<keyword evidence="4 5" id="KW-0804">Transcription</keyword>
<keyword evidence="5" id="KW-0539">Nucleus</keyword>
<proteinExistence type="inferred from homology"/>
<dbReference type="Gene3D" id="1.10.10.10">
    <property type="entry name" value="Winged helix-like DNA-binding domain superfamily/Winged helix DNA-binding domain"/>
    <property type="match status" value="1"/>
</dbReference>
<dbReference type="GO" id="GO:0090575">
    <property type="term" value="C:RNA polymerase II transcription regulator complex"/>
    <property type="evidence" value="ECO:0007669"/>
    <property type="project" value="TreeGrafter"/>
</dbReference>
<dbReference type="GO" id="GO:0046983">
    <property type="term" value="F:protein dimerization activity"/>
    <property type="evidence" value="ECO:0007669"/>
    <property type="project" value="InterPro"/>
</dbReference>
<evidence type="ECO:0000256" key="3">
    <source>
        <dbReference type="ARBA" id="ARBA00023125"/>
    </source>
</evidence>
<evidence type="ECO:0000259" key="7">
    <source>
        <dbReference type="SMART" id="SM01372"/>
    </source>
</evidence>
<keyword evidence="2 5" id="KW-0805">Transcription regulation</keyword>
<evidence type="ECO:0000313" key="11">
    <source>
        <dbReference type="RefSeq" id="XP_031574338.1"/>
    </source>
</evidence>
<dbReference type="PANTHER" id="PTHR12081:SF107">
    <property type="entry name" value="E2E3"/>
    <property type="match status" value="1"/>
</dbReference>
<dbReference type="InterPro" id="IPR036390">
    <property type="entry name" value="WH_DNA-bd_sf"/>
</dbReference>
<dbReference type="Proteomes" id="UP000515163">
    <property type="component" value="Unplaced"/>
</dbReference>
<dbReference type="SMART" id="SM01372">
    <property type="entry name" value="E2F_TDP"/>
    <property type="match status" value="1"/>
</dbReference>
<feature type="domain" description="E2F/DP family winged-helix DNA-binding" evidence="7">
    <location>
        <begin position="124"/>
        <end position="189"/>
    </location>
</feature>
<keyword evidence="8" id="KW-1185">Reference proteome</keyword>
<dbReference type="InterPro" id="IPR037241">
    <property type="entry name" value="E2F-DP_heterodim"/>
</dbReference>
<dbReference type="FunFam" id="1.10.10.10:FF:000008">
    <property type="entry name" value="E2F transcription factor 1"/>
    <property type="match status" value="1"/>
</dbReference>
<organism evidence="8 9">
    <name type="scientific">Actinia tenebrosa</name>
    <name type="common">Australian red waratah sea anemone</name>
    <dbReference type="NCBI Taxonomy" id="6105"/>
    <lineage>
        <taxon>Eukaryota</taxon>
        <taxon>Metazoa</taxon>
        <taxon>Cnidaria</taxon>
        <taxon>Anthozoa</taxon>
        <taxon>Hexacorallia</taxon>
        <taxon>Actiniaria</taxon>
        <taxon>Actiniidae</taxon>
        <taxon>Actinia</taxon>
    </lineage>
</organism>
<dbReference type="GeneID" id="116308107"/>
<evidence type="ECO:0000313" key="10">
    <source>
        <dbReference type="RefSeq" id="XP_031574337.1"/>
    </source>
</evidence>
<dbReference type="GO" id="GO:0000978">
    <property type="term" value="F:RNA polymerase II cis-regulatory region sequence-specific DNA binding"/>
    <property type="evidence" value="ECO:0007669"/>
    <property type="project" value="InterPro"/>
</dbReference>
<dbReference type="OrthoDB" id="1743261at2759"/>
<dbReference type="RefSeq" id="XP_031574336.1">
    <property type="nucleotide sequence ID" value="XM_031718476.1"/>
</dbReference>
<feature type="compositionally biased region" description="Basic residues" evidence="6">
    <location>
        <begin position="1"/>
        <end position="14"/>
    </location>
</feature>
<evidence type="ECO:0000313" key="9">
    <source>
        <dbReference type="RefSeq" id="XP_031574336.1"/>
    </source>
</evidence>
<comment type="subcellular location">
    <subcellularLocation>
        <location evidence="5">Nucleus</location>
    </subcellularLocation>
</comment>
<feature type="compositionally biased region" description="Basic and acidic residues" evidence="6">
    <location>
        <begin position="41"/>
        <end position="54"/>
    </location>
</feature>
<feature type="region of interest" description="Disordered" evidence="6">
    <location>
        <begin position="1"/>
        <end position="80"/>
    </location>
</feature>
<dbReference type="SUPFAM" id="SSF144074">
    <property type="entry name" value="E2F-DP heterodimerization region"/>
    <property type="match status" value="1"/>
</dbReference>
<dbReference type="CDD" id="cd14660">
    <property type="entry name" value="E2F_DD"/>
    <property type="match status" value="1"/>
</dbReference>
<dbReference type="SUPFAM" id="SSF46785">
    <property type="entry name" value="Winged helix' DNA-binding domain"/>
    <property type="match status" value="1"/>
</dbReference>
<gene>
    <name evidence="9 10 11 12" type="primary">LOC116308107</name>
</gene>
<protein>
    <submittedName>
        <fullName evidence="9 10">Transcription factor E2F3-like</fullName>
    </submittedName>
</protein>
<keyword evidence="3 5" id="KW-0238">DNA-binding</keyword>
<dbReference type="Pfam" id="PF16421">
    <property type="entry name" value="E2F_CC-MB"/>
    <property type="match status" value="1"/>
</dbReference>
<dbReference type="RefSeq" id="XP_031574337.1">
    <property type="nucleotide sequence ID" value="XM_031718477.1"/>
</dbReference>
<dbReference type="Pfam" id="PF02319">
    <property type="entry name" value="WHD_E2F_TDP"/>
    <property type="match status" value="1"/>
</dbReference>
<sequence>MATRRHSSGSHGRHPLQSNSSQMNAVLPKTSEGSKSLNKGKIKDSNHEILKEKTPFTPDSSQQKERLVATQQRPQAKRRLDLDESPRIFHSGFKTPKVRNKRRFRRDSEVYPTLIATSPLEKTRYDTSLGILTKKFVGLIRASPDGVLDLNHAADVLSVQKRRIYDITNVLEGIGLIEKKSKNNIQWRGACLHNSSQAEITPLIMDLHTDIADLEAKENQLDQFIANCRSELKFLTEDRDTANYAYVTYRDIRDIKNFKDQTVIAIKAPPETRLEVPDPNESIQIWLKSIRGAIEVFLCPDDKESDPPSPMKNLSPIKPTSSPETCRDDNLAVVPQDKTIPLSHIKQSISPDISPTKSNVLLQTHDTLPSDLEEDCLVPLSPSLTDADYQLFSLQDTEGIADLFDAYDIAGELGLPGSTVQTSMSF</sequence>
<dbReference type="KEGG" id="aten:116308107"/>
<dbReference type="RefSeq" id="XP_031574338.1">
    <property type="nucleotide sequence ID" value="XM_031718478.1"/>
</dbReference>
<evidence type="ECO:0000313" key="8">
    <source>
        <dbReference type="Proteomes" id="UP000515163"/>
    </source>
</evidence>
<evidence type="ECO:0000313" key="12">
    <source>
        <dbReference type="RefSeq" id="XP_031574339.1"/>
    </source>
</evidence>
<dbReference type="PANTHER" id="PTHR12081">
    <property type="entry name" value="TRANSCRIPTION FACTOR E2F"/>
    <property type="match status" value="1"/>
</dbReference>
<dbReference type="RefSeq" id="XP_031574339.1">
    <property type="nucleotide sequence ID" value="XM_031718479.1"/>
</dbReference>